<accession>A0A7W2JGE6</accession>
<dbReference type="RefSeq" id="WP_182365177.1">
    <property type="nucleotide sequence ID" value="NZ_JACGCU010000004.1"/>
</dbReference>
<dbReference type="InterPro" id="IPR006521">
    <property type="entry name" value="Tail_protein_I"/>
</dbReference>
<sequence>MIKLSLPFWLAGAELTKLKAAAQSWWGKVEQWVQWPLLQLDAETCHLTILDLLAWQRDIQRFAGEPESLYRLRVKYAFVNAVDAGNTAGFVRIFERLGVGYVEVQERVAGQDWDIVLLHLTDSQLSENPTLLRVLMQQYGRTCRRYDFVTITPVTLNIGAAAFSDDQQTLIASLDEAPAQLVVINELTLLTLLNDPFK</sequence>
<gene>
    <name evidence="1" type="ORF">H4C44_04360</name>
</gene>
<dbReference type="EMBL" id="JACGCU010000004">
    <property type="protein sequence ID" value="MBA6058407.1"/>
    <property type="molecule type" value="Genomic_DNA"/>
</dbReference>
<comment type="caution">
    <text evidence="1">The sequence shown here is derived from an EMBL/GenBank/DDBJ whole genome shotgun (WGS) entry which is preliminary data.</text>
</comment>
<evidence type="ECO:0000313" key="2">
    <source>
        <dbReference type="Proteomes" id="UP000556620"/>
    </source>
</evidence>
<reference evidence="1 2" key="1">
    <citation type="submission" date="2020-07" db="EMBL/GenBank/DDBJ databases">
        <title>Diversity of carbapenemase encoding genes among Pseudomonas putida group clinical isolates in a tertiary Brazilian hospital.</title>
        <authorList>
            <person name="Alberto-Lei F."/>
            <person name="Nodari C.S."/>
            <person name="Streling A.P."/>
            <person name="Paulino J.T."/>
            <person name="Bessa-Neto F.O."/>
            <person name="Cayo R."/>
            <person name="Gales A.C."/>
        </authorList>
    </citation>
    <scope>NUCLEOTIDE SEQUENCE [LARGE SCALE GENOMIC DNA]</scope>
    <source>
        <strain evidence="1 2">14535</strain>
    </source>
</reference>
<proteinExistence type="predicted"/>
<evidence type="ECO:0000313" key="1">
    <source>
        <dbReference type="EMBL" id="MBA6058407.1"/>
    </source>
</evidence>
<dbReference type="Pfam" id="PF09684">
    <property type="entry name" value="Tail_P2_I"/>
    <property type="match status" value="1"/>
</dbReference>
<organism evidence="1 2">
    <name type="scientific">Pseudomonas juntendi</name>
    <dbReference type="NCBI Taxonomy" id="2666183"/>
    <lineage>
        <taxon>Bacteria</taxon>
        <taxon>Pseudomonadati</taxon>
        <taxon>Pseudomonadota</taxon>
        <taxon>Gammaproteobacteria</taxon>
        <taxon>Pseudomonadales</taxon>
        <taxon>Pseudomonadaceae</taxon>
        <taxon>Pseudomonas</taxon>
    </lineage>
</organism>
<protein>
    <submittedName>
        <fullName evidence="1">Phage tail protein</fullName>
    </submittedName>
</protein>
<name>A0A7W2JGE6_9PSED</name>
<dbReference type="AlphaFoldDB" id="A0A7W2JGE6"/>
<dbReference type="Proteomes" id="UP000556620">
    <property type="component" value="Unassembled WGS sequence"/>
</dbReference>